<dbReference type="InterPro" id="IPR011250">
    <property type="entry name" value="OMP/PagP_B-barrel"/>
</dbReference>
<comment type="similarity">
    <text evidence="10">Belongs to the Omp25/RopB family.</text>
</comment>
<comment type="similarity">
    <text evidence="1 11">Belongs to the alphaproteobacteria porin family.</text>
</comment>
<keyword evidence="5 11" id="KW-0732">Signal</keyword>
<feature type="compositionally biased region" description="Low complexity" evidence="12">
    <location>
        <begin position="316"/>
        <end position="325"/>
    </location>
</feature>
<feature type="compositionally biased region" description="Low complexity" evidence="12">
    <location>
        <begin position="282"/>
        <end position="309"/>
    </location>
</feature>
<keyword evidence="6 11" id="KW-0406">Ion transport</keyword>
<evidence type="ECO:0000256" key="2">
    <source>
        <dbReference type="ARBA" id="ARBA00022448"/>
    </source>
</evidence>
<feature type="compositionally biased region" description="Low complexity" evidence="12">
    <location>
        <begin position="220"/>
        <end position="240"/>
    </location>
</feature>
<evidence type="ECO:0000256" key="11">
    <source>
        <dbReference type="RuleBase" id="RU364005"/>
    </source>
</evidence>
<accession>A0ABV2HGG4</accession>
<evidence type="ECO:0000256" key="9">
    <source>
        <dbReference type="ARBA" id="ARBA00023237"/>
    </source>
</evidence>
<evidence type="ECO:0000313" key="13">
    <source>
        <dbReference type="EMBL" id="MET3589608.1"/>
    </source>
</evidence>
<evidence type="ECO:0000256" key="3">
    <source>
        <dbReference type="ARBA" id="ARBA00022452"/>
    </source>
</evidence>
<feature type="compositionally biased region" description="Polar residues" evidence="12">
    <location>
        <begin position="243"/>
        <end position="256"/>
    </location>
</feature>
<keyword evidence="9 11" id="KW-0998">Cell outer membrane</keyword>
<gene>
    <name evidence="13" type="ORF">ABID23_000692</name>
</gene>
<proteinExistence type="inferred from homology"/>
<keyword evidence="3 11" id="KW-1134">Transmembrane beta strand</keyword>
<organism evidence="13 14">
    <name type="scientific">Bartonella silvatica</name>
    <dbReference type="NCBI Taxonomy" id="357760"/>
    <lineage>
        <taxon>Bacteria</taxon>
        <taxon>Pseudomonadati</taxon>
        <taxon>Pseudomonadota</taxon>
        <taxon>Alphaproteobacteria</taxon>
        <taxon>Hyphomicrobiales</taxon>
        <taxon>Bartonellaceae</taxon>
        <taxon>Bartonella</taxon>
    </lineage>
</organism>
<dbReference type="SUPFAM" id="SSF56925">
    <property type="entry name" value="OMPA-like"/>
    <property type="match status" value="2"/>
</dbReference>
<evidence type="ECO:0000256" key="12">
    <source>
        <dbReference type="SAM" id="MobiDB-lite"/>
    </source>
</evidence>
<feature type="chain" id="PRO_5044952730" description="Porin" evidence="11">
    <location>
        <begin position="23"/>
        <end position="520"/>
    </location>
</feature>
<dbReference type="Pfam" id="PF02530">
    <property type="entry name" value="Porin_2"/>
    <property type="match status" value="1"/>
</dbReference>
<evidence type="ECO:0000256" key="5">
    <source>
        <dbReference type="ARBA" id="ARBA00022729"/>
    </source>
</evidence>
<name>A0ABV2HGG4_9HYPH</name>
<keyword evidence="4 11" id="KW-0812">Transmembrane</keyword>
<feature type="compositionally biased region" description="Low complexity" evidence="12">
    <location>
        <begin position="141"/>
        <end position="170"/>
    </location>
</feature>
<evidence type="ECO:0000313" key="14">
    <source>
        <dbReference type="Proteomes" id="UP001549086"/>
    </source>
</evidence>
<comment type="caution">
    <text evidence="13">The sequence shown here is derived from an EMBL/GenBank/DDBJ whole genome shotgun (WGS) entry which is preliminary data.</text>
</comment>
<reference evidence="13 14" key="1">
    <citation type="submission" date="2024-06" db="EMBL/GenBank/DDBJ databases">
        <title>Genomic Encyclopedia of Type Strains, Phase IV (KMG-IV): sequencing the most valuable type-strain genomes for metagenomic binning, comparative biology and taxonomic classification.</title>
        <authorList>
            <person name="Goeker M."/>
        </authorList>
    </citation>
    <scope>NUCLEOTIDE SEQUENCE [LARGE SCALE GENOMIC DNA]</scope>
    <source>
        <strain evidence="13 14">DSM 23649</strain>
    </source>
</reference>
<dbReference type="PANTHER" id="PTHR34001">
    <property type="entry name" value="BLL7405 PROTEIN"/>
    <property type="match status" value="1"/>
</dbReference>
<feature type="compositionally biased region" description="Polar residues" evidence="12">
    <location>
        <begin position="185"/>
        <end position="197"/>
    </location>
</feature>
<protein>
    <recommendedName>
        <fullName evidence="11">Porin</fullName>
    </recommendedName>
</protein>
<evidence type="ECO:0000256" key="8">
    <source>
        <dbReference type="ARBA" id="ARBA00023136"/>
    </source>
</evidence>
<dbReference type="InterPro" id="IPR051692">
    <property type="entry name" value="OMP-like"/>
</dbReference>
<keyword evidence="7 11" id="KW-0626">Porin</keyword>
<sequence>MSTKRLVTTSIFALVSASAVQAADVMIPHQPTPVASSTFVAPAFSWTGLYLGGQVGGFSSKADMSIIGKHKTVPLSKDLSPKLSGFEGGVFAGSNIDLGDNFVLGIDTDFIWSGQKHSKTITISAPHNATIDGALARARRSTSATPTTTPTPTSTEVPPSPPQTAAAKPVPVKPAPAQPVLTKPVASQSASVSTQTPPAQPAVGSETPKAPAVQSAAGRSASSEPAPAKPASAQTAAAKSETIRSSGGTVETTVPTQPLVLARSGSGAVTGQPAASGEVVTSGARAPSRSSYSAYGSGASSSGAHSQAGAHHRAHAGSGVYPHGASGSGAHGVHPHVGTASNPHGPHLYGSHSHAAAGMAGGGAQAAQAANKNDAAGVYGIEQIKEMASELGIEREGEVATLSHTLKQNWSGATRVRIGFAADRFMPYIAGGIAYAQLQDAVSVSFKKEGGKESSKNLTDETKTMIGYTLGGGVDFAVLDNVIVRAEYRYSDFGKKKFAKEKLELSYKTNDFRVGVAYKF</sequence>
<dbReference type="PANTHER" id="PTHR34001:SF3">
    <property type="entry name" value="BLL7405 PROTEIN"/>
    <property type="match status" value="1"/>
</dbReference>
<dbReference type="EMBL" id="JBEPLI010000004">
    <property type="protein sequence ID" value="MET3589608.1"/>
    <property type="molecule type" value="Genomic_DNA"/>
</dbReference>
<dbReference type="InterPro" id="IPR003684">
    <property type="entry name" value="Porin_alphabac"/>
</dbReference>
<evidence type="ECO:0000256" key="4">
    <source>
        <dbReference type="ARBA" id="ARBA00022692"/>
    </source>
</evidence>
<keyword evidence="2 11" id="KW-0813">Transport</keyword>
<keyword evidence="8 11" id="KW-0472">Membrane</keyword>
<keyword evidence="14" id="KW-1185">Reference proteome</keyword>
<dbReference type="Gene3D" id="2.40.160.20">
    <property type="match status" value="1"/>
</dbReference>
<evidence type="ECO:0000256" key="7">
    <source>
        <dbReference type="ARBA" id="ARBA00023114"/>
    </source>
</evidence>
<evidence type="ECO:0000256" key="10">
    <source>
        <dbReference type="ARBA" id="ARBA00038306"/>
    </source>
</evidence>
<comment type="domain">
    <text evidence="11">Consists of 16-stranded beta-barrel sheets, with large surface-exposed loops, that form a transmembrane pore at the center of each barrel. The pore is partially ocluded by a peptide loop that folds into the pore lumen.</text>
</comment>
<comment type="subcellular location">
    <subcellularLocation>
        <location evidence="11">Cell outer membrane</location>
        <topology evidence="11">Multi-pass membrane protein</topology>
    </subcellularLocation>
</comment>
<feature type="signal peptide" evidence="11">
    <location>
        <begin position="1"/>
        <end position="22"/>
    </location>
</feature>
<feature type="region of interest" description="Disordered" evidence="12">
    <location>
        <begin position="137"/>
        <end position="357"/>
    </location>
</feature>
<dbReference type="Proteomes" id="UP001549086">
    <property type="component" value="Unassembled WGS sequence"/>
</dbReference>
<dbReference type="RefSeq" id="WP_354189291.1">
    <property type="nucleotide sequence ID" value="NZ_JBEPLI010000004.1"/>
</dbReference>
<comment type="function">
    <text evidence="11">Forms passive diffusion pores that allow small molecular weight hydrophilic materials across the outer membrane.</text>
</comment>
<evidence type="ECO:0000256" key="1">
    <source>
        <dbReference type="ARBA" id="ARBA00009521"/>
    </source>
</evidence>
<evidence type="ECO:0000256" key="6">
    <source>
        <dbReference type="ARBA" id="ARBA00023065"/>
    </source>
</evidence>